<reference evidence="2" key="1">
    <citation type="submission" date="2023-06" db="EMBL/GenBank/DDBJ databases">
        <title>Genomic analysis of the entomopathogenic nematode Steinernema hermaphroditum.</title>
        <authorList>
            <person name="Schwarz E.M."/>
            <person name="Heppert J.K."/>
            <person name="Baniya A."/>
            <person name="Schwartz H.T."/>
            <person name="Tan C.-H."/>
            <person name="Antoshechkin I."/>
            <person name="Sternberg P.W."/>
            <person name="Goodrich-Blair H."/>
            <person name="Dillman A.R."/>
        </authorList>
    </citation>
    <scope>NUCLEOTIDE SEQUENCE</scope>
    <source>
        <strain evidence="2">PS9179</strain>
        <tissue evidence="2">Whole animal</tissue>
    </source>
</reference>
<gene>
    <name evidence="2" type="ORF">QR680_003628</name>
</gene>
<dbReference type="Proteomes" id="UP001175271">
    <property type="component" value="Unassembled WGS sequence"/>
</dbReference>
<evidence type="ECO:0000313" key="3">
    <source>
        <dbReference type="Proteomes" id="UP001175271"/>
    </source>
</evidence>
<comment type="caution">
    <text evidence="2">The sequence shown here is derived from an EMBL/GenBank/DDBJ whole genome shotgun (WGS) entry which is preliminary data.</text>
</comment>
<dbReference type="AlphaFoldDB" id="A0AA39HL08"/>
<evidence type="ECO:0000256" key="1">
    <source>
        <dbReference type="SAM" id="Phobius"/>
    </source>
</evidence>
<name>A0AA39HL08_9BILA</name>
<feature type="transmembrane region" description="Helical" evidence="1">
    <location>
        <begin position="280"/>
        <end position="301"/>
    </location>
</feature>
<organism evidence="2 3">
    <name type="scientific">Steinernema hermaphroditum</name>
    <dbReference type="NCBI Taxonomy" id="289476"/>
    <lineage>
        <taxon>Eukaryota</taxon>
        <taxon>Metazoa</taxon>
        <taxon>Ecdysozoa</taxon>
        <taxon>Nematoda</taxon>
        <taxon>Chromadorea</taxon>
        <taxon>Rhabditida</taxon>
        <taxon>Tylenchina</taxon>
        <taxon>Panagrolaimomorpha</taxon>
        <taxon>Strongyloidoidea</taxon>
        <taxon>Steinernematidae</taxon>
        <taxon>Steinernema</taxon>
    </lineage>
</organism>
<keyword evidence="1" id="KW-0472">Membrane</keyword>
<keyword evidence="3" id="KW-1185">Reference proteome</keyword>
<keyword evidence="1" id="KW-1133">Transmembrane helix</keyword>
<sequence>MAMVYALASHRGPGLDSDEPEEEVIGRKYAFPLAIVFCIVAYVFFAWAFSQDYTKPCGDMAYFDKADSFDDYFDNRFNFFLSRWTLNEEPKVGRRSNKAMHKVLVDLVDQREADLKRLSGPDDRRYTALRRLYVLLHMESSTTDEIWSTAVSLIHAVGSNQTAELQRVIADFFLLQNYSSTKELTERIGKILNSYQLKADLVKNYLPEILYDKAGNCDYWTEYTQKHFPGVSSKCILVPPNATVITKIIHRMVHSHSTDCLDYSSWELFFSVHNIESVRMGLLLITLASSVVFYKLLKCAIARCVVKRRK</sequence>
<proteinExistence type="predicted"/>
<keyword evidence="1" id="KW-0812">Transmembrane</keyword>
<dbReference type="EMBL" id="JAUCMV010000003">
    <property type="protein sequence ID" value="KAK0407841.1"/>
    <property type="molecule type" value="Genomic_DNA"/>
</dbReference>
<evidence type="ECO:0000313" key="2">
    <source>
        <dbReference type="EMBL" id="KAK0407841.1"/>
    </source>
</evidence>
<feature type="transmembrane region" description="Helical" evidence="1">
    <location>
        <begin position="29"/>
        <end position="49"/>
    </location>
</feature>
<protein>
    <submittedName>
        <fullName evidence="2">Uncharacterized protein</fullName>
    </submittedName>
</protein>
<accession>A0AA39HL08</accession>